<keyword evidence="10" id="KW-1185">Reference proteome</keyword>
<dbReference type="GO" id="GO:0031419">
    <property type="term" value="F:cobalamin binding"/>
    <property type="evidence" value="ECO:0007669"/>
    <property type="project" value="UniProtKB-KW"/>
</dbReference>
<dbReference type="GeneID" id="95793323"/>
<evidence type="ECO:0000256" key="7">
    <source>
        <dbReference type="ARBA" id="ARBA00023285"/>
    </source>
</evidence>
<reference evidence="9 10" key="1">
    <citation type="submission" date="2020-08" db="EMBL/GenBank/DDBJ databases">
        <title>Sequencing the genomes of 1000 actinobacteria strains.</title>
        <authorList>
            <person name="Klenk H.-P."/>
        </authorList>
    </citation>
    <scope>NUCLEOTIDE SEQUENCE [LARGE SCALE GENOMIC DNA]</scope>
    <source>
        <strain evidence="9 10">DSM 40483</strain>
    </source>
</reference>
<dbReference type="Pfam" id="PF02310">
    <property type="entry name" value="B12-binding"/>
    <property type="match status" value="1"/>
</dbReference>
<feature type="domain" description="B12-binding" evidence="8">
    <location>
        <begin position="536"/>
        <end position="665"/>
    </location>
</feature>
<dbReference type="EMBL" id="JACHMS010000001">
    <property type="protein sequence ID" value="MBB4711420.1"/>
    <property type="molecule type" value="Genomic_DNA"/>
</dbReference>
<dbReference type="CDD" id="cd02071">
    <property type="entry name" value="MM_CoA_mut_B12_BD"/>
    <property type="match status" value="1"/>
</dbReference>
<evidence type="ECO:0000256" key="1">
    <source>
        <dbReference type="ARBA" id="ARBA00001922"/>
    </source>
</evidence>
<evidence type="ECO:0000313" key="10">
    <source>
        <dbReference type="Proteomes" id="UP000565089"/>
    </source>
</evidence>
<dbReference type="InterPro" id="IPR006158">
    <property type="entry name" value="Cobalamin-bd"/>
</dbReference>
<dbReference type="SUPFAM" id="SSF51703">
    <property type="entry name" value="Cobalamin (vitamin B12)-dependent enzymes"/>
    <property type="match status" value="1"/>
</dbReference>
<dbReference type="PANTHER" id="PTHR48101">
    <property type="entry name" value="METHYLMALONYL-COA MUTASE, MITOCHONDRIAL-RELATED"/>
    <property type="match status" value="1"/>
</dbReference>
<keyword evidence="7" id="KW-0170">Cobalt</keyword>
<protein>
    <submittedName>
        <fullName evidence="9">(2R)-ethylmalonyl-CoA mutase</fullName>
    </submittedName>
</protein>
<dbReference type="RefSeq" id="WP_184907774.1">
    <property type="nucleotide sequence ID" value="NZ_JACHMS010000001.1"/>
</dbReference>
<gene>
    <name evidence="9" type="ORF">BJ965_001302</name>
</gene>
<dbReference type="NCBIfam" id="TIGR00640">
    <property type="entry name" value="acid_CoA_mut_C"/>
    <property type="match status" value="1"/>
</dbReference>
<keyword evidence="4" id="KW-0846">Cobalamin</keyword>
<sequence length="675" mass="74156">MTERQKDRPWLMRTYAGHSTAEASNELYRRNLAKGQTGLSVAFDLPTQTGYDSDHILARGEVGRVGVPIAHVGDMRRLFQDIPLEQMNTSMTINATAMWLLALYQVVAEEQGADITKLQGTTQNDIVKEYLSRGTHVFPPGPSLRLTTDMIAYTVSHLPKWNPINICSYHLQEAGATPVQEIAYAMSTAIAVLDAVRDSGQVPQERMGDVVARISFFVNAGVRFVEEMCKMRAFGRIWDRITRERYGIENAKQRRFRYGVQVNSLGLTEAQPENNVQRIVLEMLAVTLSKDARARAVQLPAWNEALGLPRPWDQQWSLRIQQVLAYESDLLEYEDIFEGSKVIEAKVDRLVEESFAEIDRIQEMGGAMAAVESGYLKSQLVSSHAERRGRIESGQEKIIGVNIFEGTEPNPLTADLDTAIQTVDPAVEARVIAGLQQWRDSRYQPPFNHPRPCKALERLKEAARGDENLMEATLECARAGATTGEWAGALREVFGEFRAPTGVSSAPVAVPVEEGSALAVVRRKVDLTAKDLNVGKLRFLVGKPGLDGHSNGAEQIAVRARDAGFEVVYQGIRLTPEQIVDAALAEDVHAVGLSILSGSHAQLVPDVLERLRVAGATDIPVIAGGIIPNGDAEQLREAGVAAVFTPKDFDITGIIGSIVDEIRKANKLDPLEVPA</sequence>
<dbReference type="InterPro" id="IPR006099">
    <property type="entry name" value="MeMalonylCoA_mutase_a/b_cat"/>
</dbReference>
<evidence type="ECO:0000256" key="4">
    <source>
        <dbReference type="ARBA" id="ARBA00022628"/>
    </source>
</evidence>
<dbReference type="Pfam" id="PF01642">
    <property type="entry name" value="MM_CoA_mutase"/>
    <property type="match status" value="1"/>
</dbReference>
<comment type="cofactor">
    <cofactor evidence="1">
        <name>adenosylcob(III)alamin</name>
        <dbReference type="ChEBI" id="CHEBI:18408"/>
    </cofactor>
</comment>
<keyword evidence="6" id="KW-0413">Isomerase</keyword>
<comment type="subunit">
    <text evidence="3">Heterodimer of an alpha and a beta chain.</text>
</comment>
<dbReference type="InterPro" id="IPR006159">
    <property type="entry name" value="Acid_CoA_mut_C"/>
</dbReference>
<dbReference type="Proteomes" id="UP000565089">
    <property type="component" value="Unassembled WGS sequence"/>
</dbReference>
<evidence type="ECO:0000256" key="2">
    <source>
        <dbReference type="ARBA" id="ARBA00008465"/>
    </source>
</evidence>
<dbReference type="Gene3D" id="3.20.20.240">
    <property type="entry name" value="Methylmalonyl-CoA mutase"/>
    <property type="match status" value="1"/>
</dbReference>
<evidence type="ECO:0000259" key="8">
    <source>
        <dbReference type="PROSITE" id="PS51332"/>
    </source>
</evidence>
<comment type="caution">
    <text evidence="9">The sequence shown here is derived from an EMBL/GenBank/DDBJ whole genome shotgun (WGS) entry which is preliminary data.</text>
</comment>
<accession>A0A7W7DKJ6</accession>
<keyword evidence="5" id="KW-0479">Metal-binding</keyword>
<proteinExistence type="inferred from homology"/>
<dbReference type="InterPro" id="IPR016176">
    <property type="entry name" value="Cbl-dep_enz_cat"/>
</dbReference>
<evidence type="ECO:0000256" key="5">
    <source>
        <dbReference type="ARBA" id="ARBA00022723"/>
    </source>
</evidence>
<evidence type="ECO:0000256" key="6">
    <source>
        <dbReference type="ARBA" id="ARBA00023235"/>
    </source>
</evidence>
<dbReference type="SUPFAM" id="SSF52242">
    <property type="entry name" value="Cobalamin (vitamin B12)-binding domain"/>
    <property type="match status" value="1"/>
</dbReference>
<evidence type="ECO:0000256" key="3">
    <source>
        <dbReference type="ARBA" id="ARBA00011870"/>
    </source>
</evidence>
<name>A0A7W7DKJ6_9ACTN</name>
<evidence type="ECO:0000313" key="9">
    <source>
        <dbReference type="EMBL" id="MBB4711420.1"/>
    </source>
</evidence>
<dbReference type="InterPro" id="IPR006098">
    <property type="entry name" value="MMCoA_mutase_a_cat"/>
</dbReference>
<dbReference type="GO" id="GO:0046872">
    <property type="term" value="F:metal ion binding"/>
    <property type="evidence" value="ECO:0007669"/>
    <property type="project" value="UniProtKB-KW"/>
</dbReference>
<dbReference type="PROSITE" id="PS51332">
    <property type="entry name" value="B12_BINDING"/>
    <property type="match status" value="1"/>
</dbReference>
<dbReference type="InterPro" id="IPR036724">
    <property type="entry name" value="Cobalamin-bd_sf"/>
</dbReference>
<comment type="similarity">
    <text evidence="2">Belongs to the methylmalonyl-CoA mutase family.</text>
</comment>
<dbReference type="Gene3D" id="3.40.50.280">
    <property type="entry name" value="Cobalamin-binding domain"/>
    <property type="match status" value="1"/>
</dbReference>
<dbReference type="PANTHER" id="PTHR48101:SF3">
    <property type="entry name" value="COENZYME B12-DEPENDENT MUTASE"/>
    <property type="match status" value="1"/>
</dbReference>
<organism evidence="9 10">
    <name type="scientific">Streptomyces luteogriseus</name>
    <dbReference type="NCBI Taxonomy" id="68233"/>
    <lineage>
        <taxon>Bacteria</taxon>
        <taxon>Bacillati</taxon>
        <taxon>Actinomycetota</taxon>
        <taxon>Actinomycetes</taxon>
        <taxon>Kitasatosporales</taxon>
        <taxon>Streptomycetaceae</taxon>
        <taxon>Streptomyces</taxon>
    </lineage>
</organism>
<dbReference type="GO" id="GO:0004494">
    <property type="term" value="F:methylmalonyl-CoA mutase activity"/>
    <property type="evidence" value="ECO:0007669"/>
    <property type="project" value="UniProtKB-EC"/>
</dbReference>
<dbReference type="AlphaFoldDB" id="A0A7W7DKJ6"/>
<dbReference type="NCBIfam" id="TIGR00641">
    <property type="entry name" value="acid_CoA_mut_N"/>
    <property type="match status" value="1"/>
</dbReference>